<protein>
    <submittedName>
        <fullName evidence="1">Uncharacterized protein</fullName>
    </submittedName>
</protein>
<accession>A0A0F9U597</accession>
<proteinExistence type="predicted"/>
<evidence type="ECO:0000313" key="1">
    <source>
        <dbReference type="EMBL" id="KKN88405.1"/>
    </source>
</evidence>
<dbReference type="EMBL" id="LAZR01000129">
    <property type="protein sequence ID" value="KKN88405.1"/>
    <property type="molecule type" value="Genomic_DNA"/>
</dbReference>
<organism evidence="1">
    <name type="scientific">marine sediment metagenome</name>
    <dbReference type="NCBI Taxonomy" id="412755"/>
    <lineage>
        <taxon>unclassified sequences</taxon>
        <taxon>metagenomes</taxon>
        <taxon>ecological metagenomes</taxon>
    </lineage>
</organism>
<name>A0A0F9U597_9ZZZZ</name>
<reference evidence="1" key="1">
    <citation type="journal article" date="2015" name="Nature">
        <title>Complex archaea that bridge the gap between prokaryotes and eukaryotes.</title>
        <authorList>
            <person name="Spang A."/>
            <person name="Saw J.H."/>
            <person name="Jorgensen S.L."/>
            <person name="Zaremba-Niedzwiedzka K."/>
            <person name="Martijn J."/>
            <person name="Lind A.E."/>
            <person name="van Eijk R."/>
            <person name="Schleper C."/>
            <person name="Guy L."/>
            <person name="Ettema T.J."/>
        </authorList>
    </citation>
    <scope>NUCLEOTIDE SEQUENCE</scope>
</reference>
<comment type="caution">
    <text evidence="1">The sequence shown here is derived from an EMBL/GenBank/DDBJ whole genome shotgun (WGS) entry which is preliminary data.</text>
</comment>
<dbReference type="AlphaFoldDB" id="A0A0F9U597"/>
<sequence length="69" mass="8163">MARLRTYKWCCEMISQRGRWARVKAFDTHLIITTGPFSSGPLFTVKQARRLRDWLDAWCDEAERQDDGD</sequence>
<gene>
    <name evidence="1" type="ORF">LCGC14_0249680</name>
</gene>